<dbReference type="EMBL" id="SJPT01000001">
    <property type="protein sequence ID" value="TWU26241.1"/>
    <property type="molecule type" value="Genomic_DNA"/>
</dbReference>
<protein>
    <submittedName>
        <fullName evidence="1">Uncharacterized protein</fullName>
    </submittedName>
</protein>
<dbReference type="AlphaFoldDB" id="A0A5C6CS40"/>
<sequence>MITQDEEPTRYRMKYWRFYPRWNLLIPSQIVEKNRSHHGCVTMLTLCLYTFDAEMAGSQSNLQNQITT</sequence>
<dbReference type="Proteomes" id="UP000316304">
    <property type="component" value="Unassembled WGS sequence"/>
</dbReference>
<gene>
    <name evidence="1" type="ORF">Pla52o_00940</name>
</gene>
<organism evidence="1 2">
    <name type="scientific">Novipirellula galeiformis</name>
    <dbReference type="NCBI Taxonomy" id="2528004"/>
    <lineage>
        <taxon>Bacteria</taxon>
        <taxon>Pseudomonadati</taxon>
        <taxon>Planctomycetota</taxon>
        <taxon>Planctomycetia</taxon>
        <taxon>Pirellulales</taxon>
        <taxon>Pirellulaceae</taxon>
        <taxon>Novipirellula</taxon>
    </lineage>
</organism>
<reference evidence="1 2" key="1">
    <citation type="submission" date="2019-02" db="EMBL/GenBank/DDBJ databases">
        <title>Deep-cultivation of Planctomycetes and their phenomic and genomic characterization uncovers novel biology.</title>
        <authorList>
            <person name="Wiegand S."/>
            <person name="Jogler M."/>
            <person name="Boedeker C."/>
            <person name="Pinto D."/>
            <person name="Vollmers J."/>
            <person name="Rivas-Marin E."/>
            <person name="Kohn T."/>
            <person name="Peeters S.H."/>
            <person name="Heuer A."/>
            <person name="Rast P."/>
            <person name="Oberbeckmann S."/>
            <person name="Bunk B."/>
            <person name="Jeske O."/>
            <person name="Meyerdierks A."/>
            <person name="Storesund J.E."/>
            <person name="Kallscheuer N."/>
            <person name="Luecker S."/>
            <person name="Lage O.M."/>
            <person name="Pohl T."/>
            <person name="Merkel B.J."/>
            <person name="Hornburger P."/>
            <person name="Mueller R.-W."/>
            <person name="Bruemmer F."/>
            <person name="Labrenz M."/>
            <person name="Spormann A.M."/>
            <person name="Op Den Camp H."/>
            <person name="Overmann J."/>
            <person name="Amann R."/>
            <person name="Jetten M.S.M."/>
            <person name="Mascher T."/>
            <person name="Medema M.H."/>
            <person name="Devos D.P."/>
            <person name="Kaster A.-K."/>
            <person name="Ovreas L."/>
            <person name="Rohde M."/>
            <person name="Galperin M.Y."/>
            <person name="Jogler C."/>
        </authorList>
    </citation>
    <scope>NUCLEOTIDE SEQUENCE [LARGE SCALE GENOMIC DNA]</scope>
    <source>
        <strain evidence="1 2">Pla52o</strain>
    </source>
</reference>
<name>A0A5C6CS40_9BACT</name>
<evidence type="ECO:0000313" key="2">
    <source>
        <dbReference type="Proteomes" id="UP000316304"/>
    </source>
</evidence>
<accession>A0A5C6CS40</accession>
<comment type="caution">
    <text evidence="1">The sequence shown here is derived from an EMBL/GenBank/DDBJ whole genome shotgun (WGS) entry which is preliminary data.</text>
</comment>
<keyword evidence="2" id="KW-1185">Reference proteome</keyword>
<proteinExistence type="predicted"/>
<evidence type="ECO:0000313" key="1">
    <source>
        <dbReference type="EMBL" id="TWU26241.1"/>
    </source>
</evidence>